<dbReference type="Proteomes" id="UP000298602">
    <property type="component" value="Chromosome"/>
</dbReference>
<feature type="binding site" evidence="14">
    <location>
        <position position="498"/>
    </location>
    <ligand>
        <name>Mn(2+)</name>
        <dbReference type="ChEBI" id="CHEBI:29035"/>
    </ligand>
</feature>
<keyword evidence="4 14" id="KW-0378">Hydrolase</keyword>
<dbReference type="EC" id="3.1.-.-" evidence="14"/>
<keyword evidence="6 14" id="KW-0460">Magnesium</keyword>
<evidence type="ECO:0000256" key="11">
    <source>
        <dbReference type="ARBA" id="ARBA00023211"/>
    </source>
</evidence>
<feature type="binding site" evidence="14">
    <location>
        <position position="429"/>
    </location>
    <ligand>
        <name>Mn(2+)</name>
        <dbReference type="ChEBI" id="CHEBI:29035"/>
    </ligand>
</feature>
<dbReference type="GO" id="GO:0051536">
    <property type="term" value="F:iron-sulfur cluster binding"/>
    <property type="evidence" value="ECO:0007669"/>
    <property type="project" value="UniProtKB-KW"/>
</dbReference>
<organism evidence="17 18">
    <name type="scientific">Desulfoglaeba alkanexedens ALDC</name>
    <dbReference type="NCBI Taxonomy" id="980445"/>
    <lineage>
        <taxon>Bacteria</taxon>
        <taxon>Pseudomonadati</taxon>
        <taxon>Thermodesulfobacteriota</taxon>
        <taxon>Syntrophobacteria</taxon>
        <taxon>Syntrophobacterales</taxon>
        <taxon>Syntrophobacteraceae</taxon>
        <taxon>Desulfoglaeba</taxon>
    </lineage>
</organism>
<evidence type="ECO:0000256" key="1">
    <source>
        <dbReference type="ARBA" id="ARBA00022722"/>
    </source>
</evidence>
<keyword evidence="10 14" id="KW-0238">DNA-binding</keyword>
<evidence type="ECO:0000256" key="9">
    <source>
        <dbReference type="ARBA" id="ARBA00023118"/>
    </source>
</evidence>
<dbReference type="InterPro" id="IPR022765">
    <property type="entry name" value="Dna2/Cas4_DUF83"/>
</dbReference>
<dbReference type="InterPro" id="IPR042211">
    <property type="entry name" value="CRISPR-assoc_Cas1_N"/>
</dbReference>
<dbReference type="OrthoDB" id="9803119at2"/>
<dbReference type="GO" id="GO:0004527">
    <property type="term" value="F:exonuclease activity"/>
    <property type="evidence" value="ECO:0007669"/>
    <property type="project" value="UniProtKB-KW"/>
</dbReference>
<sequence length="606" mass="69699">MWLKGLGRASRRCTRCFTSQPFPASGSKPRRAWANAPSVTPKIEGPFPGRHDPDEGVMMLIPISYLNAYVYCPRRFYLECVRGMYEDNVYTLEGREMHRRVDDPGKQAVPLRKEDRIHRRSVWWSSERLGVTGRLDLLEEDGTGCLYPVEYKKGKAPKGRDPWLNDQIQLCAQALLMAENGLPLPPAGYLYFVGSRKRVEVRITEELCAQTREVIAACRALLDEDTLPPAVDNRNRCFGCSLLPLCLPEEEEVLAGHKTNARRILAQRLDQQSVYVDRLGARVSLSQGMLQVWAPGEERLGEASLEQLQELVLIGPVQVTTQVLHECCRREIPVHYLTLYGRYLGTTAPAFSRHSLLRRAQWQRHFDPERSNEIARDIVMSKLTSARTLAMRYLRDERSEEDVQAFRQIKDLIRRCRDCSDTEGLRGLEGMGTRHYFQCFPRFIKPRLRETFQFQGRVRRPPDNAVNALLSFGYAILAKDCMGAAARVGFDPYCGFYHVMKYGRPALALDIMEYFRQPIVDSAVLGAINNGVFTLRDFMAYQGTCYLSEKGRKKFLAQYEMRKKDHVSHPVFGYRLSYERMIELQLRILGKYLLGDLDKYVGFHIR</sequence>
<evidence type="ECO:0000256" key="3">
    <source>
        <dbReference type="ARBA" id="ARBA00022759"/>
    </source>
</evidence>
<evidence type="ECO:0000256" key="14">
    <source>
        <dbReference type="HAMAP-Rule" id="MF_01470"/>
    </source>
</evidence>
<dbReference type="Gene3D" id="3.90.320.10">
    <property type="match status" value="1"/>
</dbReference>
<dbReference type="InterPro" id="IPR011604">
    <property type="entry name" value="PDDEXK-like_dom_sf"/>
</dbReference>
<keyword evidence="1 14" id="KW-0540">Nuclease</keyword>
<dbReference type="NCBIfam" id="TIGR00287">
    <property type="entry name" value="cas1"/>
    <property type="match status" value="1"/>
</dbReference>
<dbReference type="GO" id="GO:0043571">
    <property type="term" value="P:maintenance of CRISPR repeat elements"/>
    <property type="evidence" value="ECO:0007669"/>
    <property type="project" value="UniProtKB-UniRule"/>
</dbReference>
<proteinExistence type="inferred from homology"/>
<keyword evidence="18" id="KW-1185">Reference proteome</keyword>
<keyword evidence="5" id="KW-0269">Exonuclease</keyword>
<reference evidence="17 18" key="1">
    <citation type="submission" date="2019-05" db="EMBL/GenBank/DDBJ databases">
        <title>The Complete Genome Sequence of the n-alkane-degrading Desulfoglaeba alkanexedens ALDC reveals multiple alkylsuccinate synthase gene clusters.</title>
        <authorList>
            <person name="Callaghan A.V."/>
            <person name="Davidova I.A."/>
            <person name="Duncan K.E."/>
            <person name="Morris B."/>
            <person name="McInerney M.J."/>
        </authorList>
    </citation>
    <scope>NUCLEOTIDE SEQUENCE [LARGE SCALE GENOMIC DNA]</scope>
    <source>
        <strain evidence="17 18">ALDC</strain>
    </source>
</reference>
<dbReference type="Pfam" id="PF01930">
    <property type="entry name" value="Cas_Cas4"/>
    <property type="match status" value="1"/>
</dbReference>
<evidence type="ECO:0000256" key="15">
    <source>
        <dbReference type="SAM" id="MobiDB-lite"/>
    </source>
</evidence>
<dbReference type="CDD" id="cd09634">
    <property type="entry name" value="Cas1_I-II-III"/>
    <property type="match status" value="1"/>
</dbReference>
<reference evidence="17 18" key="2">
    <citation type="submission" date="2019-05" db="EMBL/GenBank/DDBJ databases">
        <authorList>
            <person name="Suflita J.M."/>
            <person name="Marks C.R."/>
        </authorList>
    </citation>
    <scope>NUCLEOTIDE SEQUENCE [LARGE SCALE GENOMIC DNA]</scope>
    <source>
        <strain evidence="17 18">ALDC</strain>
    </source>
</reference>
<dbReference type="KEGG" id="dax:FDQ92_11900"/>
<dbReference type="GO" id="GO:0003677">
    <property type="term" value="F:DNA binding"/>
    <property type="evidence" value="ECO:0007669"/>
    <property type="project" value="UniProtKB-KW"/>
</dbReference>
<feature type="region of interest" description="Disordered" evidence="15">
    <location>
        <begin position="22"/>
        <end position="50"/>
    </location>
</feature>
<dbReference type="InterPro" id="IPR042206">
    <property type="entry name" value="CRISPR-assoc_Cas1_C"/>
</dbReference>
<evidence type="ECO:0000256" key="8">
    <source>
        <dbReference type="ARBA" id="ARBA00023014"/>
    </source>
</evidence>
<dbReference type="Pfam" id="PF01867">
    <property type="entry name" value="Cas_Cas1"/>
    <property type="match status" value="1"/>
</dbReference>
<dbReference type="GO" id="GO:0004519">
    <property type="term" value="F:endonuclease activity"/>
    <property type="evidence" value="ECO:0007669"/>
    <property type="project" value="UniProtKB-UniRule"/>
</dbReference>
<dbReference type="EMBL" id="CP040098">
    <property type="protein sequence ID" value="QCQ22815.1"/>
    <property type="molecule type" value="Genomic_DNA"/>
</dbReference>
<dbReference type="AlphaFoldDB" id="A0A4P8L6R3"/>
<comment type="cofactor">
    <cofactor evidence="14">
        <name>Mg(2+)</name>
        <dbReference type="ChEBI" id="CHEBI:18420"/>
    </cofactor>
    <cofactor evidence="14">
        <name>Mn(2+)</name>
        <dbReference type="ChEBI" id="CHEBI:29035"/>
    </cofactor>
</comment>
<feature type="domain" description="DUF83" evidence="16">
    <location>
        <begin position="64"/>
        <end position="247"/>
    </location>
</feature>
<dbReference type="NCBIfam" id="TIGR00372">
    <property type="entry name" value="cas4"/>
    <property type="match status" value="1"/>
</dbReference>
<evidence type="ECO:0000256" key="2">
    <source>
        <dbReference type="ARBA" id="ARBA00022723"/>
    </source>
</evidence>
<evidence type="ECO:0000256" key="12">
    <source>
        <dbReference type="ARBA" id="ARBA00033996"/>
    </source>
</evidence>
<evidence type="ECO:0000256" key="5">
    <source>
        <dbReference type="ARBA" id="ARBA00022839"/>
    </source>
</evidence>
<evidence type="ECO:0000256" key="7">
    <source>
        <dbReference type="ARBA" id="ARBA00023004"/>
    </source>
</evidence>
<evidence type="ECO:0000313" key="18">
    <source>
        <dbReference type="Proteomes" id="UP000298602"/>
    </source>
</evidence>
<keyword evidence="8" id="KW-0411">Iron-sulfur</keyword>
<comment type="catalytic activity">
    <reaction evidence="12">
        <text>exonucleolytic cleavage in the 5'- to 3'-direction to yield nucleoside 3'-phosphates.</text>
        <dbReference type="EC" id="3.1.12.1"/>
    </reaction>
</comment>
<dbReference type="InterPro" id="IPR002729">
    <property type="entry name" value="CRISPR-assoc_Cas1"/>
</dbReference>
<dbReference type="PANTHER" id="PTHR34353:SF2">
    <property type="entry name" value="CRISPR-ASSOCIATED ENDONUCLEASE CAS1 1"/>
    <property type="match status" value="1"/>
</dbReference>
<keyword evidence="2 14" id="KW-0479">Metal-binding</keyword>
<comment type="similarity">
    <text evidence="14">Belongs to the CRISPR-associated endonuclease Cas1 family.</text>
</comment>
<dbReference type="HAMAP" id="MF_01470">
    <property type="entry name" value="Cas1"/>
    <property type="match status" value="1"/>
</dbReference>
<dbReference type="InterPro" id="IPR013343">
    <property type="entry name" value="CRISPR-assoc_prot_Cas4"/>
</dbReference>
<dbReference type="Gene3D" id="3.100.10.20">
    <property type="entry name" value="CRISPR-associated endonuclease Cas1, N-terminal domain"/>
    <property type="match status" value="1"/>
</dbReference>
<dbReference type="InterPro" id="IPR050646">
    <property type="entry name" value="Cas1"/>
</dbReference>
<dbReference type="Gene3D" id="1.20.120.920">
    <property type="entry name" value="CRISPR-associated endonuclease Cas1, C-terminal domain"/>
    <property type="match status" value="1"/>
</dbReference>
<comment type="function">
    <text evidence="14">CRISPR (clustered regularly interspaced short palindromic repeat), is an adaptive immune system that provides protection against mobile genetic elements (viruses, transposable elements and conjugative plasmids). CRISPR clusters contain spacers, sequences complementary to antecedent mobile elements, and target invading nucleic acids. CRISPR clusters are transcribed and processed into CRISPR RNA (crRNA). Acts as a dsDNA endonuclease. Involved in the integration of spacer DNA into the CRISPR cassette.</text>
</comment>
<evidence type="ECO:0000256" key="4">
    <source>
        <dbReference type="ARBA" id="ARBA00022801"/>
    </source>
</evidence>
<comment type="subunit">
    <text evidence="13 14">Homodimer, forms a heterotetramer with a Cas2 homodimer.</text>
</comment>
<evidence type="ECO:0000259" key="16">
    <source>
        <dbReference type="Pfam" id="PF01930"/>
    </source>
</evidence>
<evidence type="ECO:0000256" key="6">
    <source>
        <dbReference type="ARBA" id="ARBA00022842"/>
    </source>
</evidence>
<evidence type="ECO:0000256" key="13">
    <source>
        <dbReference type="ARBA" id="ARBA00038592"/>
    </source>
</evidence>
<keyword evidence="9 14" id="KW-0051">Antiviral defense</keyword>
<accession>A0A4P8L6R3</accession>
<protein>
    <recommendedName>
        <fullName evidence="14">CRISPR-associated endonuclease Cas1</fullName>
        <ecNumber evidence="14">3.1.-.-</ecNumber>
    </recommendedName>
</protein>
<evidence type="ECO:0000313" key="17">
    <source>
        <dbReference type="EMBL" id="QCQ22815.1"/>
    </source>
</evidence>
<dbReference type="GO" id="GO:0051607">
    <property type="term" value="P:defense response to virus"/>
    <property type="evidence" value="ECO:0007669"/>
    <property type="project" value="UniProtKB-UniRule"/>
</dbReference>
<keyword evidence="3 14" id="KW-0255">Endonuclease</keyword>
<feature type="binding site" evidence="14">
    <location>
        <position position="513"/>
    </location>
    <ligand>
        <name>Mn(2+)</name>
        <dbReference type="ChEBI" id="CHEBI:29035"/>
    </ligand>
</feature>
<evidence type="ECO:0000256" key="10">
    <source>
        <dbReference type="ARBA" id="ARBA00023125"/>
    </source>
</evidence>
<keyword evidence="11 14" id="KW-0464">Manganese</keyword>
<dbReference type="GO" id="GO:0046872">
    <property type="term" value="F:metal ion binding"/>
    <property type="evidence" value="ECO:0007669"/>
    <property type="project" value="UniProtKB-UniRule"/>
</dbReference>
<name>A0A4P8L6R3_9BACT</name>
<keyword evidence="7" id="KW-0408">Iron</keyword>
<gene>
    <name evidence="14 17" type="primary">cas1</name>
    <name evidence="17" type="ORF">FDQ92_11900</name>
</gene>
<dbReference type="PANTHER" id="PTHR34353">
    <property type="entry name" value="CRISPR-ASSOCIATED ENDONUCLEASE CAS1 1"/>
    <property type="match status" value="1"/>
</dbReference>